<dbReference type="EMBL" id="JH000110">
    <property type="protein sequence ID" value="EGW01159.1"/>
    <property type="molecule type" value="Genomic_DNA"/>
</dbReference>
<protein>
    <submittedName>
        <fullName evidence="1">Uncharacterized protein</fullName>
    </submittedName>
</protein>
<evidence type="ECO:0000313" key="2">
    <source>
        <dbReference type="Proteomes" id="UP000001075"/>
    </source>
</evidence>
<gene>
    <name evidence="1" type="ORF">I79_004188</name>
</gene>
<dbReference type="InParanoid" id="G3H1Y9"/>
<dbReference type="Proteomes" id="UP000001075">
    <property type="component" value="Unassembled WGS sequence"/>
</dbReference>
<reference evidence="2" key="1">
    <citation type="journal article" date="2011" name="Nat. Biotechnol.">
        <title>The genomic sequence of the Chinese hamster ovary (CHO)-K1 cell line.</title>
        <authorList>
            <person name="Xu X."/>
            <person name="Nagarajan H."/>
            <person name="Lewis N.E."/>
            <person name="Pan S."/>
            <person name="Cai Z."/>
            <person name="Liu X."/>
            <person name="Chen W."/>
            <person name="Xie M."/>
            <person name="Wang W."/>
            <person name="Hammond S."/>
            <person name="Andersen M.R."/>
            <person name="Neff N."/>
            <person name="Passarelli B."/>
            <person name="Koh W."/>
            <person name="Fan H.C."/>
            <person name="Wang J."/>
            <person name="Gui Y."/>
            <person name="Lee K.H."/>
            <person name="Betenbaugh M.J."/>
            <person name="Quake S.R."/>
            <person name="Famili I."/>
            <person name="Palsson B.O."/>
            <person name="Wang J."/>
        </authorList>
    </citation>
    <scope>NUCLEOTIDE SEQUENCE [LARGE SCALE GENOMIC DNA]</scope>
    <source>
        <strain evidence="2">CHO K1 cell line</strain>
    </source>
</reference>
<organism evidence="1 2">
    <name type="scientific">Cricetulus griseus</name>
    <name type="common">Chinese hamster</name>
    <name type="synonym">Cricetulus barabensis griseus</name>
    <dbReference type="NCBI Taxonomy" id="10029"/>
    <lineage>
        <taxon>Eukaryota</taxon>
        <taxon>Metazoa</taxon>
        <taxon>Chordata</taxon>
        <taxon>Craniata</taxon>
        <taxon>Vertebrata</taxon>
        <taxon>Euteleostomi</taxon>
        <taxon>Mammalia</taxon>
        <taxon>Eutheria</taxon>
        <taxon>Euarchontoglires</taxon>
        <taxon>Glires</taxon>
        <taxon>Rodentia</taxon>
        <taxon>Myomorpha</taxon>
        <taxon>Muroidea</taxon>
        <taxon>Cricetidae</taxon>
        <taxon>Cricetinae</taxon>
        <taxon>Cricetulus</taxon>
    </lineage>
</organism>
<proteinExistence type="predicted"/>
<dbReference type="AlphaFoldDB" id="G3H1Y9"/>
<name>G3H1Y9_CRIGR</name>
<sequence length="70" mass="8301">MYFFPIYNVNSNKEKTVRLYEFQEKNSLRYITRFALGKRAYITNTNGEGLLQNIGTNHTGYSMESKRQVR</sequence>
<accession>G3H1Y9</accession>
<evidence type="ECO:0000313" key="1">
    <source>
        <dbReference type="EMBL" id="EGW01159.1"/>
    </source>
</evidence>